<organism evidence="3 4">
    <name type="scientific">Allorhizobium terrae</name>
    <dbReference type="NCBI Taxonomy" id="1848972"/>
    <lineage>
        <taxon>Bacteria</taxon>
        <taxon>Pseudomonadati</taxon>
        <taxon>Pseudomonadota</taxon>
        <taxon>Alphaproteobacteria</taxon>
        <taxon>Hyphomicrobiales</taxon>
        <taxon>Rhizobiaceae</taxon>
        <taxon>Rhizobium/Agrobacterium group</taxon>
        <taxon>Allorhizobium</taxon>
    </lineage>
</organism>
<dbReference type="EMBL" id="SSOA01000014">
    <property type="protein sequence ID" value="THF47241.1"/>
    <property type="molecule type" value="Genomic_DNA"/>
</dbReference>
<keyword evidence="1" id="KW-0812">Transmembrane</keyword>
<evidence type="ECO:0000259" key="2">
    <source>
        <dbReference type="PROSITE" id="PS50234"/>
    </source>
</evidence>
<protein>
    <submittedName>
        <fullName evidence="3">VWA domain-containing protein</fullName>
    </submittedName>
</protein>
<keyword evidence="4" id="KW-1185">Reference proteome</keyword>
<dbReference type="InterPro" id="IPR036465">
    <property type="entry name" value="vWFA_dom_sf"/>
</dbReference>
<dbReference type="SUPFAM" id="SSF53300">
    <property type="entry name" value="vWA-like"/>
    <property type="match status" value="1"/>
</dbReference>
<proteinExistence type="predicted"/>
<keyword evidence="1" id="KW-0472">Membrane</keyword>
<name>A0A4S3ZP36_9HYPH</name>
<dbReference type="Gene3D" id="3.40.50.410">
    <property type="entry name" value="von Willebrand factor, type A domain"/>
    <property type="match status" value="1"/>
</dbReference>
<dbReference type="AlphaFoldDB" id="A0A4S3ZP36"/>
<evidence type="ECO:0000256" key="1">
    <source>
        <dbReference type="SAM" id="Phobius"/>
    </source>
</evidence>
<dbReference type="Proteomes" id="UP000310754">
    <property type="component" value="Unassembled WGS sequence"/>
</dbReference>
<dbReference type="PROSITE" id="PS50234">
    <property type="entry name" value="VWFA"/>
    <property type="match status" value="1"/>
</dbReference>
<evidence type="ECO:0000313" key="4">
    <source>
        <dbReference type="Proteomes" id="UP000310754"/>
    </source>
</evidence>
<sequence length="426" mass="45391">MRVIRKSRFSLTTENKDTRRSGLDIMAMSTFRSRLFSLLRETSGNFGMMTALLLPVSVGVVGLGLDATNMIQNKRAMQNAVDAAALATATAMTNNMSKDAADAMAKSYVQSQLANSLSDATTEAANLTASTNISTTDTGNGTIYDVGLTSSYTMQTNALSQAFGWKTVTISAYGKAEASTVTSSTGPEGNPLSMYLALDRSGSMNDATDTTYSTTCTDTYWTWFGPVTNTYACTQYYTKIQSLKLAVQSLAAKLNANDPTNSYVRMGADSYNSAADAQQAMGWGTAKVVSYVNALQASGGTDATGALAAAYSALKASNKTEAKAHKTSDFKRYVVFLTDGEMTGNSNTWNATIDSNVRNMCNQIKADKIEIFTVAFNAPPNGKSLLNFCATDSNHYFEATNTASLVAAFTSIGKTTTKPTTTRLTN</sequence>
<keyword evidence="1" id="KW-1133">Transmembrane helix</keyword>
<gene>
    <name evidence="3" type="ORF">E6C51_18455</name>
</gene>
<reference evidence="3 4" key="1">
    <citation type="submission" date="2019-04" db="EMBL/GenBank/DDBJ databases">
        <title>Rhizobium terrae sp. nov., isolated from a paddy soil.</title>
        <authorList>
            <person name="Lin S.-Y."/>
            <person name="Hameed A."/>
            <person name="Huang H.-I."/>
            <person name="Young C.-C."/>
        </authorList>
    </citation>
    <scope>NUCLEOTIDE SEQUENCE [LARGE SCALE GENOMIC DNA]</scope>
    <source>
        <strain evidence="3 4">CC-HIH110</strain>
    </source>
</reference>
<accession>A0A4S3ZP36</accession>
<dbReference type="Pfam" id="PF00092">
    <property type="entry name" value="VWA"/>
    <property type="match status" value="1"/>
</dbReference>
<feature type="transmembrane region" description="Helical" evidence="1">
    <location>
        <begin position="45"/>
        <end position="65"/>
    </location>
</feature>
<feature type="domain" description="VWFA" evidence="2">
    <location>
        <begin position="193"/>
        <end position="412"/>
    </location>
</feature>
<dbReference type="InterPro" id="IPR002035">
    <property type="entry name" value="VWF_A"/>
</dbReference>
<dbReference type="InterPro" id="IPR028087">
    <property type="entry name" value="Tad_N"/>
</dbReference>
<comment type="caution">
    <text evidence="3">The sequence shown here is derived from an EMBL/GenBank/DDBJ whole genome shotgun (WGS) entry which is preliminary data.</text>
</comment>
<dbReference type="Pfam" id="PF13400">
    <property type="entry name" value="Tad"/>
    <property type="match status" value="1"/>
</dbReference>
<dbReference type="SMART" id="SM00327">
    <property type="entry name" value="VWA"/>
    <property type="match status" value="1"/>
</dbReference>
<evidence type="ECO:0000313" key="3">
    <source>
        <dbReference type="EMBL" id="THF47241.1"/>
    </source>
</evidence>